<dbReference type="AlphaFoldDB" id="A0A1M6ZMW7"/>
<protein>
    <submittedName>
        <fullName evidence="7">Pilin (Type 1 fimbria component protein)</fullName>
    </submittedName>
</protein>
<dbReference type="GO" id="GO:0043709">
    <property type="term" value="P:cell adhesion involved in single-species biofilm formation"/>
    <property type="evidence" value="ECO:0007669"/>
    <property type="project" value="TreeGrafter"/>
</dbReference>
<keyword evidence="3" id="KW-0732">Signal</keyword>
<sequence>MKMKVTGTWLGALWMLAILLGGELALPTAAYAGRTDNCSTSQLPWSPVLNARVVGSLAVGSMIPGSDAYQSISINCDAAWSNDSIMGDTCTGGPNWALSEQSGAAIQQTSLPGVFTFAGLPPSIGYQFMDSGGRPLELDPEGRHNTGVSIRTGVQEVPIYFRLVKLSDAPVAAGSASVSMHLSCNGNEWANQNGSNSTVTLHVDIEQITQTCRMVTPNTAVVLPTVSRPEFTGVGHAVGSTPFTLDFRCDADASARVNISDATTPSNSSEILSLQESSTASGMGVRLSHQGVPVTLAPNQMFDQNGSEFPLDSPGSEQVISLPLSAEYVQTNNTITPGTVQALAVVTIAYD</sequence>
<evidence type="ECO:0000313" key="7">
    <source>
        <dbReference type="EMBL" id="SHL31851.1"/>
    </source>
</evidence>
<comment type="similarity">
    <text evidence="2">Belongs to the fimbrial protein family.</text>
</comment>
<dbReference type="InterPro" id="IPR036937">
    <property type="entry name" value="Adhesion_dom_fimbrial_sf"/>
</dbReference>
<dbReference type="Proteomes" id="UP000184123">
    <property type="component" value="Unassembled WGS sequence"/>
</dbReference>
<evidence type="ECO:0000256" key="2">
    <source>
        <dbReference type="ARBA" id="ARBA00006671"/>
    </source>
</evidence>
<dbReference type="GO" id="GO:0009289">
    <property type="term" value="C:pilus"/>
    <property type="evidence" value="ECO:0007669"/>
    <property type="project" value="UniProtKB-SubCell"/>
</dbReference>
<reference evidence="6 9" key="2">
    <citation type="submission" date="2019-07" db="EMBL/GenBank/DDBJ databases">
        <title>Whole genome shotgun sequence of Halomonas cupida NBRC 102219.</title>
        <authorList>
            <person name="Hosoyama A."/>
            <person name="Uohara A."/>
            <person name="Ohji S."/>
            <person name="Ichikawa N."/>
        </authorList>
    </citation>
    <scope>NUCLEOTIDE SEQUENCE [LARGE SCALE GENOMIC DNA]</scope>
    <source>
        <strain evidence="6 9">NBRC 102219</strain>
    </source>
</reference>
<comment type="subcellular location">
    <subcellularLocation>
        <location evidence="1">Fimbrium</location>
    </subcellularLocation>
</comment>
<evidence type="ECO:0000259" key="5">
    <source>
        <dbReference type="Pfam" id="PF00419"/>
    </source>
</evidence>
<reference evidence="7 8" key="1">
    <citation type="submission" date="2016-11" db="EMBL/GenBank/DDBJ databases">
        <authorList>
            <person name="Jaros S."/>
            <person name="Januszkiewicz K."/>
            <person name="Wedrychowicz H."/>
        </authorList>
    </citation>
    <scope>NUCLEOTIDE SEQUENCE [LARGE SCALE GENOMIC DNA]</scope>
    <source>
        <strain evidence="7 8">DSM 4740</strain>
    </source>
</reference>
<keyword evidence="4" id="KW-0281">Fimbrium</keyword>
<evidence type="ECO:0000313" key="9">
    <source>
        <dbReference type="Proteomes" id="UP000321726"/>
    </source>
</evidence>
<dbReference type="Pfam" id="PF00419">
    <property type="entry name" value="Fimbrial"/>
    <property type="match status" value="1"/>
</dbReference>
<dbReference type="OrthoDB" id="7037198at2"/>
<dbReference type="InterPro" id="IPR000259">
    <property type="entry name" value="Adhesion_dom_fimbrial"/>
</dbReference>
<dbReference type="InterPro" id="IPR050263">
    <property type="entry name" value="Bact_Fimbrial_Adh_Pro"/>
</dbReference>
<name>A0A1M6ZMW7_9GAMM</name>
<gene>
    <name evidence="6" type="ORF">HCU01_06590</name>
    <name evidence="7" type="ORF">SAMN05660971_00180</name>
</gene>
<dbReference type="SUPFAM" id="SSF49401">
    <property type="entry name" value="Bacterial adhesins"/>
    <property type="match status" value="1"/>
</dbReference>
<accession>A0A1M6ZMW7</accession>
<keyword evidence="9" id="KW-1185">Reference proteome</keyword>
<evidence type="ECO:0000256" key="4">
    <source>
        <dbReference type="ARBA" id="ARBA00023263"/>
    </source>
</evidence>
<evidence type="ECO:0000256" key="3">
    <source>
        <dbReference type="ARBA" id="ARBA00022729"/>
    </source>
</evidence>
<dbReference type="Proteomes" id="UP000321726">
    <property type="component" value="Unassembled WGS sequence"/>
</dbReference>
<dbReference type="Gene3D" id="2.60.40.1090">
    <property type="entry name" value="Fimbrial-type adhesion domain"/>
    <property type="match status" value="1"/>
</dbReference>
<evidence type="ECO:0000313" key="6">
    <source>
        <dbReference type="EMBL" id="GEN22710.1"/>
    </source>
</evidence>
<evidence type="ECO:0000256" key="1">
    <source>
        <dbReference type="ARBA" id="ARBA00004561"/>
    </source>
</evidence>
<dbReference type="STRING" id="44933.SAMN05660971_00180"/>
<organism evidence="7 8">
    <name type="scientific">Halomonas cupida</name>
    <dbReference type="NCBI Taxonomy" id="44933"/>
    <lineage>
        <taxon>Bacteria</taxon>
        <taxon>Pseudomonadati</taxon>
        <taxon>Pseudomonadota</taxon>
        <taxon>Gammaproteobacteria</taxon>
        <taxon>Oceanospirillales</taxon>
        <taxon>Halomonadaceae</taxon>
        <taxon>Halomonas</taxon>
    </lineage>
</organism>
<feature type="domain" description="Fimbrial-type adhesion" evidence="5">
    <location>
        <begin position="205"/>
        <end position="351"/>
    </location>
</feature>
<dbReference type="EMBL" id="FRCA01000001">
    <property type="protein sequence ID" value="SHL31851.1"/>
    <property type="molecule type" value="Genomic_DNA"/>
</dbReference>
<evidence type="ECO:0000313" key="8">
    <source>
        <dbReference type="Proteomes" id="UP000184123"/>
    </source>
</evidence>
<proteinExistence type="inferred from homology"/>
<dbReference type="PANTHER" id="PTHR33420">
    <property type="entry name" value="FIMBRIAL SUBUNIT ELFA-RELATED"/>
    <property type="match status" value="1"/>
</dbReference>
<dbReference type="EMBL" id="BJXU01000022">
    <property type="protein sequence ID" value="GEN22710.1"/>
    <property type="molecule type" value="Genomic_DNA"/>
</dbReference>
<dbReference type="PANTHER" id="PTHR33420:SF3">
    <property type="entry name" value="FIMBRIAL SUBUNIT ELFA"/>
    <property type="match status" value="1"/>
</dbReference>
<dbReference type="InterPro" id="IPR008966">
    <property type="entry name" value="Adhesion_dom_sf"/>
</dbReference>